<dbReference type="AlphaFoldDB" id="A0A7X5ZJB9"/>
<dbReference type="Proteomes" id="UP000490980">
    <property type="component" value="Unassembled WGS sequence"/>
</dbReference>
<dbReference type="EMBL" id="JAARLZ010000008">
    <property type="protein sequence ID" value="NII07762.1"/>
    <property type="molecule type" value="Genomic_DNA"/>
</dbReference>
<dbReference type="InterPro" id="IPR011990">
    <property type="entry name" value="TPR-like_helical_dom_sf"/>
</dbReference>
<feature type="chain" id="PRO_5031290327" description="Sel1 repeat family protein" evidence="1">
    <location>
        <begin position="20"/>
        <end position="237"/>
    </location>
</feature>
<keyword evidence="3" id="KW-1185">Reference proteome</keyword>
<keyword evidence="1" id="KW-0732">Signal</keyword>
<sequence>MKFIFFAIVGAMIPWAAQALPDASNRSDAYPKAFSFNGIPAPDTLFHQQIPLLKKQASTGTADASAKAASLYEGLRKCRDLREQSSGGKADAYCKGVTQADLDSAFSWLTTAAEGGLPEATYVYATSAMDEEKRLLGTRASTSIKYEVVGKSRNYLETLAQSCNVDALRTLYDQRLKGGSLYEKDAAKAYAFQTELATLKPALIAKPERDSLASQLTPEQTSAAEAEAATYLSSRCR</sequence>
<protein>
    <recommendedName>
        <fullName evidence="4">Sel1 repeat family protein</fullName>
    </recommendedName>
</protein>
<reference evidence="2 3" key="1">
    <citation type="submission" date="2020-03" db="EMBL/GenBank/DDBJ databases">
        <authorList>
            <person name="Lai Q."/>
        </authorList>
    </citation>
    <scope>NUCLEOTIDE SEQUENCE [LARGE SCALE GENOMIC DNA]</scope>
    <source>
        <strain evidence="2 3">CCUG 25036</strain>
    </source>
</reference>
<feature type="signal peptide" evidence="1">
    <location>
        <begin position="1"/>
        <end position="19"/>
    </location>
</feature>
<organism evidence="2 3">
    <name type="scientific">Luteibacter anthropi</name>
    <dbReference type="NCBI Taxonomy" id="564369"/>
    <lineage>
        <taxon>Bacteria</taxon>
        <taxon>Pseudomonadati</taxon>
        <taxon>Pseudomonadota</taxon>
        <taxon>Gammaproteobacteria</taxon>
        <taxon>Lysobacterales</taxon>
        <taxon>Rhodanobacteraceae</taxon>
        <taxon>Luteibacter</taxon>
    </lineage>
</organism>
<gene>
    <name evidence="2" type="ORF">HBF25_15360</name>
</gene>
<proteinExistence type="predicted"/>
<dbReference type="RefSeq" id="WP_166949915.1">
    <property type="nucleotide sequence ID" value="NZ_JAARLZ010000008.1"/>
</dbReference>
<name>A0A7X5ZJB9_9GAMM</name>
<evidence type="ECO:0000313" key="3">
    <source>
        <dbReference type="Proteomes" id="UP000490980"/>
    </source>
</evidence>
<dbReference type="Gene3D" id="1.25.40.10">
    <property type="entry name" value="Tetratricopeptide repeat domain"/>
    <property type="match status" value="1"/>
</dbReference>
<comment type="caution">
    <text evidence="2">The sequence shown here is derived from an EMBL/GenBank/DDBJ whole genome shotgun (WGS) entry which is preliminary data.</text>
</comment>
<evidence type="ECO:0000256" key="1">
    <source>
        <dbReference type="SAM" id="SignalP"/>
    </source>
</evidence>
<evidence type="ECO:0000313" key="2">
    <source>
        <dbReference type="EMBL" id="NII07762.1"/>
    </source>
</evidence>
<accession>A0A7X5ZJB9</accession>
<evidence type="ECO:0008006" key="4">
    <source>
        <dbReference type="Google" id="ProtNLM"/>
    </source>
</evidence>